<reference evidence="3" key="1">
    <citation type="submission" date="2016-06" db="UniProtKB">
        <authorList>
            <consortium name="WormBaseParasite"/>
        </authorList>
    </citation>
    <scope>IDENTIFICATION</scope>
</reference>
<accession>A0A183I3G8</accession>
<evidence type="ECO:0000313" key="3">
    <source>
        <dbReference type="WBParaSite" id="OFLC_0001428801-mRNA-1"/>
    </source>
</evidence>
<dbReference type="GO" id="GO:0005739">
    <property type="term" value="C:mitochondrion"/>
    <property type="evidence" value="ECO:0007669"/>
    <property type="project" value="TreeGrafter"/>
</dbReference>
<gene>
    <name evidence="1" type="ORF">OFLC_LOCUS14282</name>
</gene>
<dbReference type="SUPFAM" id="SSF55681">
    <property type="entry name" value="Class II aaRS and biotin synthetases"/>
    <property type="match status" value="1"/>
</dbReference>
<name>A0A183I3G8_9BILA</name>
<reference evidence="1 2" key="2">
    <citation type="submission" date="2018-11" db="EMBL/GenBank/DDBJ databases">
        <authorList>
            <consortium name="Pathogen Informatics"/>
        </authorList>
    </citation>
    <scope>NUCLEOTIDE SEQUENCE [LARGE SCALE GENOMIC DNA]</scope>
</reference>
<dbReference type="GO" id="GO:0004827">
    <property type="term" value="F:proline-tRNA ligase activity"/>
    <property type="evidence" value="ECO:0007669"/>
    <property type="project" value="TreeGrafter"/>
</dbReference>
<dbReference type="WBParaSite" id="OFLC_0001428801-mRNA-1">
    <property type="protein sequence ID" value="OFLC_0001428801-mRNA-1"/>
    <property type="gene ID" value="OFLC_0001428801"/>
</dbReference>
<dbReference type="Proteomes" id="UP000267606">
    <property type="component" value="Unassembled WGS sequence"/>
</dbReference>
<dbReference type="Gene3D" id="3.30.930.10">
    <property type="entry name" value="Bira Bifunctional Protein, Domain 2"/>
    <property type="match status" value="1"/>
</dbReference>
<sequence>MPILGAKEMWQKADRWSAFESEMFHLNDKTNQTFCLQPTHEEMITKLIAEQVLVTKLLYFSTICMIRKLMLFKTASHLCGSFDVND</sequence>
<proteinExistence type="predicted"/>
<dbReference type="EMBL" id="UZAJ01040735">
    <property type="protein sequence ID" value="VDP16311.1"/>
    <property type="molecule type" value="Genomic_DNA"/>
</dbReference>
<evidence type="ECO:0000313" key="1">
    <source>
        <dbReference type="EMBL" id="VDP16311.1"/>
    </source>
</evidence>
<dbReference type="InterPro" id="IPR045864">
    <property type="entry name" value="aa-tRNA-synth_II/BPL/LPL"/>
</dbReference>
<protein>
    <submittedName>
        <fullName evidence="3">DHC_N2 domain-containing protein</fullName>
    </submittedName>
</protein>
<dbReference type="AlphaFoldDB" id="A0A183I3G8"/>
<dbReference type="InterPro" id="IPR050062">
    <property type="entry name" value="Pro-tRNA_synthetase"/>
</dbReference>
<keyword evidence="2" id="KW-1185">Reference proteome</keyword>
<evidence type="ECO:0000313" key="2">
    <source>
        <dbReference type="Proteomes" id="UP000267606"/>
    </source>
</evidence>
<dbReference type="PANTHER" id="PTHR42753">
    <property type="entry name" value="MITOCHONDRIAL RIBOSOME PROTEIN L39/PROLYL-TRNA LIGASE FAMILY MEMBER"/>
    <property type="match status" value="1"/>
</dbReference>
<organism evidence="3">
    <name type="scientific">Onchocerca flexuosa</name>
    <dbReference type="NCBI Taxonomy" id="387005"/>
    <lineage>
        <taxon>Eukaryota</taxon>
        <taxon>Metazoa</taxon>
        <taxon>Ecdysozoa</taxon>
        <taxon>Nematoda</taxon>
        <taxon>Chromadorea</taxon>
        <taxon>Rhabditida</taxon>
        <taxon>Spirurina</taxon>
        <taxon>Spiruromorpha</taxon>
        <taxon>Filarioidea</taxon>
        <taxon>Onchocercidae</taxon>
        <taxon>Onchocerca</taxon>
    </lineage>
</organism>
<dbReference type="PANTHER" id="PTHR42753:SF2">
    <property type="entry name" value="PROLINE--TRNA LIGASE"/>
    <property type="match status" value="1"/>
</dbReference>
<dbReference type="STRING" id="387005.A0A183I3G8"/>
<dbReference type="GO" id="GO:0006433">
    <property type="term" value="P:prolyl-tRNA aminoacylation"/>
    <property type="evidence" value="ECO:0007669"/>
    <property type="project" value="TreeGrafter"/>
</dbReference>